<evidence type="ECO:0000256" key="15">
    <source>
        <dbReference type="HAMAP-Rule" id="MF_00103"/>
    </source>
</evidence>
<dbReference type="PANTHER" id="PTHR22993:SF9">
    <property type="entry name" value="FORMAMIDOPYRIMIDINE-DNA GLYCOSYLASE"/>
    <property type="match status" value="1"/>
</dbReference>
<dbReference type="NCBIfam" id="TIGR00577">
    <property type="entry name" value="fpg"/>
    <property type="match status" value="1"/>
</dbReference>
<dbReference type="PROSITE" id="PS51066">
    <property type="entry name" value="ZF_FPG_2"/>
    <property type="match status" value="1"/>
</dbReference>
<dbReference type="FunFam" id="3.20.190.10:FF:000001">
    <property type="entry name" value="Formamidopyrimidine-DNA glycosylase"/>
    <property type="match status" value="1"/>
</dbReference>
<evidence type="ECO:0000259" key="17">
    <source>
        <dbReference type="PROSITE" id="PS51068"/>
    </source>
</evidence>
<keyword evidence="7 15" id="KW-0378">Hydrolase</keyword>
<evidence type="ECO:0000256" key="1">
    <source>
        <dbReference type="ARBA" id="ARBA00001668"/>
    </source>
</evidence>
<evidence type="ECO:0000313" key="19">
    <source>
        <dbReference type="Proteomes" id="UP000254507"/>
    </source>
</evidence>
<dbReference type="InterPro" id="IPR035937">
    <property type="entry name" value="FPG_N"/>
</dbReference>
<evidence type="ECO:0000256" key="11">
    <source>
        <dbReference type="ARBA" id="ARBA00023239"/>
    </source>
</evidence>
<dbReference type="EC" id="4.2.99.18" evidence="15"/>
<dbReference type="InterPro" id="IPR010979">
    <property type="entry name" value="Ribosomal_uS13-like_H2TH"/>
</dbReference>
<evidence type="ECO:0000256" key="6">
    <source>
        <dbReference type="ARBA" id="ARBA00022771"/>
    </source>
</evidence>
<comment type="catalytic activity">
    <reaction evidence="1 15">
        <text>Hydrolysis of DNA containing ring-opened 7-methylguanine residues, releasing 2,6-diamino-4-hydroxy-5-(N-methyl)formamidopyrimidine.</text>
        <dbReference type="EC" id="3.2.2.23"/>
    </reaction>
</comment>
<feature type="binding site" evidence="15">
    <location>
        <position position="170"/>
    </location>
    <ligand>
        <name>DNA</name>
        <dbReference type="ChEBI" id="CHEBI:16991"/>
    </ligand>
</feature>
<protein>
    <recommendedName>
        <fullName evidence="15">Formamidopyrimidine-DNA glycosylase</fullName>
        <shortName evidence="15">Fapy-DNA glycosylase</shortName>
        <ecNumber evidence="15">3.2.2.23</ecNumber>
    </recommendedName>
    <alternativeName>
        <fullName evidence="15">DNA-(apurinic or apyrimidinic site) lyase MutM</fullName>
        <shortName evidence="15">AP lyase MutM</shortName>
        <ecNumber evidence="15">4.2.99.18</ecNumber>
    </alternativeName>
</protein>
<keyword evidence="12 15" id="KW-0511">Multifunctional enzyme</keyword>
<dbReference type="InterPro" id="IPR012319">
    <property type="entry name" value="FPG_cat"/>
</dbReference>
<evidence type="ECO:0000256" key="14">
    <source>
        <dbReference type="ARBA" id="ARBA00044632"/>
    </source>
</evidence>
<feature type="active site" description="Proton donor" evidence="15">
    <location>
        <position position="23"/>
    </location>
</feature>
<comment type="function">
    <text evidence="15">Involved in base excision repair of DNA damaged by oxidation or by mutagenic agents. Acts as DNA glycosylase that recognizes and removes damaged bases. Has a preference for oxidized purines, such as 7,8-dihydro-8-oxoguanine (8-oxoG). Has AP (apurinic/apyrimidinic) lyase activity and introduces nicks in the DNA strand. Cleaves the DNA backbone by beta-delta elimination to generate a single-strand break at the site of the removed base with both 3'- and 5'-phosphates.</text>
</comment>
<gene>
    <name evidence="15 18" type="primary">mutM</name>
    <name evidence="15" type="synonym">fpg</name>
    <name evidence="18" type="ORF">NCTC10851_01697</name>
</gene>
<dbReference type="Gene3D" id="1.10.8.50">
    <property type="match status" value="1"/>
</dbReference>
<keyword evidence="10 15" id="KW-0234">DNA repair</keyword>
<dbReference type="SMART" id="SM00898">
    <property type="entry name" value="Fapy_DNA_glyco"/>
    <property type="match status" value="1"/>
</dbReference>
<feature type="domain" description="Formamidopyrimidine-DNA glycosylase catalytic" evidence="17">
    <location>
        <begin position="22"/>
        <end position="132"/>
    </location>
</feature>
<evidence type="ECO:0000256" key="12">
    <source>
        <dbReference type="ARBA" id="ARBA00023268"/>
    </source>
</evidence>
<feature type="active site" description="Schiff-base intermediate with DNA" evidence="15">
    <location>
        <position position="22"/>
    </location>
</feature>
<reference evidence="18 19" key="1">
    <citation type="submission" date="2018-06" db="EMBL/GenBank/DDBJ databases">
        <authorList>
            <consortium name="Pathogen Informatics"/>
            <person name="Doyle S."/>
        </authorList>
    </citation>
    <scope>NUCLEOTIDE SEQUENCE [LARGE SCALE GENOMIC DNA]</scope>
    <source>
        <strain evidence="18 19">NCTC10851</strain>
    </source>
</reference>
<proteinExistence type="inferred from homology"/>
<dbReference type="GO" id="GO:0008270">
    <property type="term" value="F:zinc ion binding"/>
    <property type="evidence" value="ECO:0007669"/>
    <property type="project" value="UniProtKB-UniRule"/>
</dbReference>
<accession>A0A380VFE9</accession>
<dbReference type="AlphaFoldDB" id="A0A380VFE9"/>
<evidence type="ECO:0000256" key="5">
    <source>
        <dbReference type="ARBA" id="ARBA00022763"/>
    </source>
</evidence>
<dbReference type="EMBL" id="UFSB01000001">
    <property type="protein sequence ID" value="SUU37697.1"/>
    <property type="molecule type" value="Genomic_DNA"/>
</dbReference>
<keyword evidence="9 15" id="KW-0238">DNA-binding</keyword>
<comment type="catalytic activity">
    <reaction evidence="14 15">
        <text>2'-deoxyribonucleotide-(2'-deoxyribose 5'-phosphate)-2'-deoxyribonucleotide-DNA = a 3'-end 2'-deoxyribonucleotide-(2,3-dehydro-2,3-deoxyribose 5'-phosphate)-DNA + a 5'-end 5'-phospho-2'-deoxyribonucleoside-DNA + H(+)</text>
        <dbReference type="Rhea" id="RHEA:66592"/>
        <dbReference type="Rhea" id="RHEA-COMP:13180"/>
        <dbReference type="Rhea" id="RHEA-COMP:16897"/>
        <dbReference type="Rhea" id="RHEA-COMP:17067"/>
        <dbReference type="ChEBI" id="CHEBI:15378"/>
        <dbReference type="ChEBI" id="CHEBI:136412"/>
        <dbReference type="ChEBI" id="CHEBI:157695"/>
        <dbReference type="ChEBI" id="CHEBI:167181"/>
        <dbReference type="EC" id="4.2.99.18"/>
    </reaction>
</comment>
<feature type="active site" description="Proton donor; for delta-elimination activity" evidence="15">
    <location>
        <position position="279"/>
    </location>
</feature>
<dbReference type="SMART" id="SM01232">
    <property type="entry name" value="H2TH"/>
    <property type="match status" value="1"/>
</dbReference>
<evidence type="ECO:0000256" key="4">
    <source>
        <dbReference type="ARBA" id="ARBA00022723"/>
    </source>
</evidence>
<dbReference type="GO" id="GO:0034039">
    <property type="term" value="F:8-oxo-7,8-dihydroguanine DNA N-glycosylase activity"/>
    <property type="evidence" value="ECO:0007669"/>
    <property type="project" value="TreeGrafter"/>
</dbReference>
<dbReference type="Pfam" id="PF01149">
    <property type="entry name" value="Fapy_DNA_glyco"/>
    <property type="match status" value="1"/>
</dbReference>
<evidence type="ECO:0000256" key="13">
    <source>
        <dbReference type="ARBA" id="ARBA00023295"/>
    </source>
</evidence>
<evidence type="ECO:0000256" key="8">
    <source>
        <dbReference type="ARBA" id="ARBA00022833"/>
    </source>
</evidence>
<evidence type="ECO:0000259" key="16">
    <source>
        <dbReference type="PROSITE" id="PS51066"/>
    </source>
</evidence>
<dbReference type="PROSITE" id="PS01242">
    <property type="entry name" value="ZF_FPG_1"/>
    <property type="match status" value="1"/>
</dbReference>
<evidence type="ECO:0000313" key="18">
    <source>
        <dbReference type="EMBL" id="SUU37697.1"/>
    </source>
</evidence>
<dbReference type="PANTHER" id="PTHR22993">
    <property type="entry name" value="FORMAMIDOPYRIMIDINE-DNA GLYCOSYLASE"/>
    <property type="match status" value="1"/>
</dbReference>
<keyword evidence="4 15" id="KW-0479">Metal-binding</keyword>
<dbReference type="GO" id="GO:0003684">
    <property type="term" value="F:damaged DNA binding"/>
    <property type="evidence" value="ECO:0007669"/>
    <property type="project" value="InterPro"/>
</dbReference>
<dbReference type="InterPro" id="IPR000214">
    <property type="entry name" value="Znf_DNA_glyclase/AP_lyase"/>
</dbReference>
<name>A0A380VFE9_9PAST</name>
<evidence type="ECO:0000256" key="9">
    <source>
        <dbReference type="ARBA" id="ARBA00023125"/>
    </source>
</evidence>
<feature type="binding site" evidence="15">
    <location>
        <position position="110"/>
    </location>
    <ligand>
        <name>DNA</name>
        <dbReference type="ChEBI" id="CHEBI:16991"/>
    </ligand>
</feature>
<keyword evidence="6 15" id="KW-0863">Zinc-finger</keyword>
<dbReference type="GO" id="GO:0006284">
    <property type="term" value="P:base-excision repair"/>
    <property type="evidence" value="ECO:0007669"/>
    <property type="project" value="InterPro"/>
</dbReference>
<feature type="domain" description="FPG-type" evidence="16">
    <location>
        <begin position="255"/>
        <end position="289"/>
    </location>
</feature>
<keyword evidence="5 15" id="KW-0227">DNA damage</keyword>
<comment type="subunit">
    <text evidence="3 15">Monomer.</text>
</comment>
<evidence type="ECO:0000256" key="2">
    <source>
        <dbReference type="ARBA" id="ARBA00009409"/>
    </source>
</evidence>
<dbReference type="Pfam" id="PF06831">
    <property type="entry name" value="H2TH"/>
    <property type="match status" value="1"/>
</dbReference>
<dbReference type="CDD" id="cd08966">
    <property type="entry name" value="EcFpg-like_N"/>
    <property type="match status" value="1"/>
</dbReference>
<feature type="active site" description="Proton donor; for beta-elimination activity" evidence="15">
    <location>
        <position position="77"/>
    </location>
</feature>
<dbReference type="InterPro" id="IPR015886">
    <property type="entry name" value="H2TH_FPG"/>
</dbReference>
<evidence type="ECO:0000256" key="3">
    <source>
        <dbReference type="ARBA" id="ARBA00011245"/>
    </source>
</evidence>
<dbReference type="SUPFAM" id="SSF46946">
    <property type="entry name" value="S13-like H2TH domain"/>
    <property type="match status" value="1"/>
</dbReference>
<dbReference type="Gene3D" id="3.20.190.10">
    <property type="entry name" value="MutM-like, N-terminal"/>
    <property type="match status" value="1"/>
</dbReference>
<dbReference type="InterPro" id="IPR010663">
    <property type="entry name" value="Znf_FPG/IleRS"/>
</dbReference>
<comment type="similarity">
    <text evidence="2 15">Belongs to the FPG family.</text>
</comment>
<evidence type="ECO:0000256" key="10">
    <source>
        <dbReference type="ARBA" id="ARBA00023204"/>
    </source>
</evidence>
<sequence length="302" mass="34293">MMQKPDLFGFFYICHLKGEMMPELPEVETAVNGVSPYLTGFVIEKIVVRNSKLRWEVSPQLTQIAQQKVTALSRRAKYLIIHTTQGFIIGHLGMSGSVRIVAHDSPIEKHDHLDIVMNNGKLLRYNDPRRFGAWLWTETLEDFHLFATLGPEPLSEEFNAQYLFKKSRKKTTTLKSFLMDNRVVVGVGNIYANESLFLCGLYPAKPARTLTKMQAETLVQTIKQELTRAIQQGGTTLKDFLQPDGKPGYFAQELQVYGRKGEPCPKCGTKIESSVIGQRNSFFCPTCQPKNYCRNSKKFIGF</sequence>
<dbReference type="Pfam" id="PF06827">
    <property type="entry name" value="zf-FPG_IleRS"/>
    <property type="match status" value="1"/>
</dbReference>
<comment type="cofactor">
    <cofactor evidence="15">
        <name>Zn(2+)</name>
        <dbReference type="ChEBI" id="CHEBI:29105"/>
    </cofactor>
    <text evidence="15">Binds 1 zinc ion per subunit.</text>
</comment>
<dbReference type="NCBIfam" id="NF002211">
    <property type="entry name" value="PRK01103.1"/>
    <property type="match status" value="1"/>
</dbReference>
<dbReference type="InterPro" id="IPR020629">
    <property type="entry name" value="FPG_Glyclase"/>
</dbReference>
<keyword evidence="13 15" id="KW-0326">Glycosidase</keyword>
<dbReference type="SUPFAM" id="SSF57716">
    <property type="entry name" value="Glucocorticoid receptor-like (DNA-binding domain)"/>
    <property type="match status" value="1"/>
</dbReference>
<dbReference type="FunFam" id="1.10.8.50:FF:000003">
    <property type="entry name" value="Formamidopyrimidine-DNA glycosylase"/>
    <property type="match status" value="1"/>
</dbReference>
<dbReference type="SUPFAM" id="SSF81624">
    <property type="entry name" value="N-terminal domain of MutM-like DNA repair proteins"/>
    <property type="match status" value="1"/>
</dbReference>
<feature type="binding site" evidence="15">
    <location>
        <position position="129"/>
    </location>
    <ligand>
        <name>DNA</name>
        <dbReference type="ChEBI" id="CHEBI:16991"/>
    </ligand>
</feature>
<evidence type="ECO:0000256" key="7">
    <source>
        <dbReference type="ARBA" id="ARBA00022801"/>
    </source>
</evidence>
<keyword evidence="11 15" id="KW-0456">Lyase</keyword>
<keyword evidence="8 15" id="KW-0862">Zinc</keyword>
<dbReference type="HAMAP" id="MF_00103">
    <property type="entry name" value="Fapy_DNA_glycosyl"/>
    <property type="match status" value="1"/>
</dbReference>
<dbReference type="EC" id="3.2.2.23" evidence="15"/>
<dbReference type="Proteomes" id="UP000254507">
    <property type="component" value="Unassembled WGS sequence"/>
</dbReference>
<dbReference type="GO" id="GO:0140078">
    <property type="term" value="F:class I DNA-(apurinic or apyrimidinic site) endonuclease activity"/>
    <property type="evidence" value="ECO:0007669"/>
    <property type="project" value="UniProtKB-EC"/>
</dbReference>
<dbReference type="PROSITE" id="PS51068">
    <property type="entry name" value="FPG_CAT"/>
    <property type="match status" value="1"/>
</dbReference>
<organism evidence="18 19">
    <name type="scientific">Actinobacillus seminis</name>
    <dbReference type="NCBI Taxonomy" id="722"/>
    <lineage>
        <taxon>Bacteria</taxon>
        <taxon>Pseudomonadati</taxon>
        <taxon>Pseudomonadota</taxon>
        <taxon>Gammaproteobacteria</taxon>
        <taxon>Pasteurellales</taxon>
        <taxon>Pasteurellaceae</taxon>
        <taxon>Actinobacillus</taxon>
    </lineage>
</organism>
<dbReference type="InterPro" id="IPR015887">
    <property type="entry name" value="DNA_glyclase_Znf_dom_DNA_BS"/>
</dbReference>